<accession>U4Q202</accession>
<dbReference type="KEGG" id="rir:BN877_I0830"/>
<organism evidence="1 2">
    <name type="scientific">Agrobacterium pusense</name>
    <dbReference type="NCBI Taxonomy" id="648995"/>
    <lineage>
        <taxon>Bacteria</taxon>
        <taxon>Pseudomonadati</taxon>
        <taxon>Pseudomonadota</taxon>
        <taxon>Alphaproteobacteria</taxon>
        <taxon>Hyphomicrobiales</taxon>
        <taxon>Rhizobiaceae</taxon>
        <taxon>Rhizobium/Agrobacterium group</taxon>
        <taxon>Agrobacterium</taxon>
    </lineage>
</organism>
<sequence>MSSPSAPIFLLQNQPGREQSAPAFGSCRMDARRNFVKIIAKNEFAFNVQNYIAHNSIVRYKSLNANPKE</sequence>
<protein>
    <submittedName>
        <fullName evidence="1">Uncharacterized protein</fullName>
    </submittedName>
</protein>
<evidence type="ECO:0000313" key="2">
    <source>
        <dbReference type="Proteomes" id="UP000016944"/>
    </source>
</evidence>
<dbReference type="PATRIC" id="fig|424182.3.peg.821"/>
<proteinExistence type="predicted"/>
<evidence type="ECO:0000313" key="1">
    <source>
        <dbReference type="EMBL" id="CDI07744.1"/>
    </source>
</evidence>
<name>U4Q202_9HYPH</name>
<reference evidence="1 2" key="1">
    <citation type="journal article" date="2013" name="Genome Announc.">
        <title>Complete Genome Sequence of the Sesbania Symbiont and Rice Growth-Promoting Endophyte Rhizobium sp. Strain IRBG74.</title>
        <authorList>
            <person name="Crook M.B."/>
            <person name="Mitra S."/>
            <person name="Ane J.M."/>
            <person name="Sadowsky M.J."/>
            <person name="Gyaneshwar P."/>
        </authorList>
    </citation>
    <scope>NUCLEOTIDE SEQUENCE [LARGE SCALE GENOMIC DNA]</scope>
    <source>
        <strain evidence="1 2">IRBG74</strain>
    </source>
</reference>
<dbReference type="HOGENOM" id="CLU_2773101_0_0_5"/>
<gene>
    <name evidence="1" type="ORF">BN877_I0830</name>
</gene>
<dbReference type="AlphaFoldDB" id="U4Q202"/>
<dbReference type="Proteomes" id="UP000016944">
    <property type="component" value="Chromosome I"/>
</dbReference>
<dbReference type="EMBL" id="HG518322">
    <property type="protein sequence ID" value="CDI07744.1"/>
    <property type="molecule type" value="Genomic_DNA"/>
</dbReference>